<gene>
    <name evidence="3" type="ORF">PROFUN_08712</name>
</gene>
<evidence type="ECO:0000256" key="2">
    <source>
        <dbReference type="SAM" id="MobiDB-lite"/>
    </source>
</evidence>
<name>A0A2P6MQV8_9EUKA</name>
<dbReference type="AlphaFoldDB" id="A0A2P6MQV8"/>
<keyword evidence="1" id="KW-0175">Coiled coil</keyword>
<proteinExistence type="predicted"/>
<feature type="coiled-coil region" evidence="1">
    <location>
        <begin position="70"/>
        <end position="115"/>
    </location>
</feature>
<sequence length="298" mass="34677">MFGSVESTEEQRYLQQLLTGTGIRISTPPSPTPSQRSKSIRKTSKVDEDSLKDWSIRELIRVNKEKDAALADLAAQIQKIKLSVQNLTQHKNKQLEQLRTKLKETQDSVAAQDETIHDNEKHYRNSLRTFQMTKDTEFKTYQALMVKMREQLRRVREGGTLSDEEEIDFIFEENEEEMDTPMSPNGERGSVVLHDVDSTNGSEEEDWTVEEEKSSKGKNESGEQKEAMNQEDWQQNYFANIALALKMNFARANDNRECGIDIQSLWDQCKAEKIDRSEWKKFITRKLEEHYKKVRGHP</sequence>
<protein>
    <submittedName>
        <fullName evidence="3">Uncharacterized protein</fullName>
    </submittedName>
</protein>
<organism evidence="3 4">
    <name type="scientific">Planoprotostelium fungivorum</name>
    <dbReference type="NCBI Taxonomy" id="1890364"/>
    <lineage>
        <taxon>Eukaryota</taxon>
        <taxon>Amoebozoa</taxon>
        <taxon>Evosea</taxon>
        <taxon>Variosea</taxon>
        <taxon>Cavosteliida</taxon>
        <taxon>Cavosteliaceae</taxon>
        <taxon>Planoprotostelium</taxon>
    </lineage>
</organism>
<evidence type="ECO:0000313" key="3">
    <source>
        <dbReference type="EMBL" id="PRP74088.1"/>
    </source>
</evidence>
<reference evidence="3 4" key="1">
    <citation type="journal article" date="2018" name="Genome Biol. Evol.">
        <title>Multiple Roots of Fruiting Body Formation in Amoebozoa.</title>
        <authorList>
            <person name="Hillmann F."/>
            <person name="Forbes G."/>
            <person name="Novohradska S."/>
            <person name="Ferling I."/>
            <person name="Riege K."/>
            <person name="Groth M."/>
            <person name="Westermann M."/>
            <person name="Marz M."/>
            <person name="Spaller T."/>
            <person name="Winckler T."/>
            <person name="Schaap P."/>
            <person name="Glockner G."/>
        </authorList>
    </citation>
    <scope>NUCLEOTIDE SEQUENCE [LARGE SCALE GENOMIC DNA]</scope>
    <source>
        <strain evidence="3 4">Jena</strain>
    </source>
</reference>
<evidence type="ECO:0000313" key="4">
    <source>
        <dbReference type="Proteomes" id="UP000241769"/>
    </source>
</evidence>
<dbReference type="InParanoid" id="A0A2P6MQV8"/>
<dbReference type="EMBL" id="MDYQ01000502">
    <property type="protein sequence ID" value="PRP74088.1"/>
    <property type="molecule type" value="Genomic_DNA"/>
</dbReference>
<keyword evidence="4" id="KW-1185">Reference proteome</keyword>
<feature type="region of interest" description="Disordered" evidence="2">
    <location>
        <begin position="18"/>
        <end position="49"/>
    </location>
</feature>
<comment type="caution">
    <text evidence="3">The sequence shown here is derived from an EMBL/GenBank/DDBJ whole genome shotgun (WGS) entry which is preliminary data.</text>
</comment>
<feature type="region of interest" description="Disordered" evidence="2">
    <location>
        <begin position="175"/>
        <end position="228"/>
    </location>
</feature>
<dbReference type="Proteomes" id="UP000241769">
    <property type="component" value="Unassembled WGS sequence"/>
</dbReference>
<accession>A0A2P6MQV8</accession>
<evidence type="ECO:0000256" key="1">
    <source>
        <dbReference type="SAM" id="Coils"/>
    </source>
</evidence>
<feature type="compositionally biased region" description="Basic and acidic residues" evidence="2">
    <location>
        <begin position="210"/>
        <end position="228"/>
    </location>
</feature>